<proteinExistence type="predicted"/>
<keyword evidence="2" id="KW-1185">Reference proteome</keyword>
<organism evidence="1 2">
    <name type="scientific">Planktothrix serta PCC 8927</name>
    <dbReference type="NCBI Taxonomy" id="671068"/>
    <lineage>
        <taxon>Bacteria</taxon>
        <taxon>Bacillati</taxon>
        <taxon>Cyanobacteriota</taxon>
        <taxon>Cyanophyceae</taxon>
        <taxon>Oscillatoriophycideae</taxon>
        <taxon>Oscillatoriales</taxon>
        <taxon>Microcoleaceae</taxon>
        <taxon>Planktothrix</taxon>
    </lineage>
</organism>
<protein>
    <submittedName>
        <fullName evidence="1">Uncharacterized protein</fullName>
    </submittedName>
</protein>
<evidence type="ECO:0000313" key="1">
    <source>
        <dbReference type="EMBL" id="VXD15246.1"/>
    </source>
</evidence>
<name>A0A7Z9DZM6_9CYAN</name>
<sequence length="48" mass="5764">MINRNCHGKNDEDKCFKPSHFKIFFKFEPLFGKSMLCYRQVNLDPLLL</sequence>
<comment type="caution">
    <text evidence="1">The sequence shown here is derived from an EMBL/GenBank/DDBJ whole genome shotgun (WGS) entry which is preliminary data.</text>
</comment>
<gene>
    <name evidence="1" type="ORF">PL8927_380137</name>
</gene>
<dbReference type="EMBL" id="CZCU02000111">
    <property type="protein sequence ID" value="VXD15246.1"/>
    <property type="molecule type" value="Genomic_DNA"/>
</dbReference>
<reference evidence="1" key="1">
    <citation type="submission" date="2019-10" db="EMBL/GenBank/DDBJ databases">
        <authorList>
            <consortium name="Genoscope - CEA"/>
            <person name="William W."/>
        </authorList>
    </citation>
    <scope>NUCLEOTIDE SEQUENCE [LARGE SCALE GENOMIC DNA]</scope>
    <source>
        <strain evidence="1">BBR_PRJEB10992</strain>
    </source>
</reference>
<dbReference type="AlphaFoldDB" id="A0A7Z9DZM6"/>
<accession>A0A7Z9DZM6</accession>
<evidence type="ECO:0000313" key="2">
    <source>
        <dbReference type="Proteomes" id="UP000184550"/>
    </source>
</evidence>
<dbReference type="Proteomes" id="UP000184550">
    <property type="component" value="Unassembled WGS sequence"/>
</dbReference>